<sequence length="71" mass="8081">MFDEDPIDFSSVTEDEYGAIDLSVGFYALVLGVLEKMIKDESRTKLDVLDIKEKRNIIKQKLRASIKAAYP</sequence>
<proteinExistence type="predicted"/>
<dbReference type="EMBL" id="LR796368">
    <property type="protein sequence ID" value="CAB4139758.1"/>
    <property type="molecule type" value="Genomic_DNA"/>
</dbReference>
<gene>
    <name evidence="1" type="ORF">UFOVP354_18</name>
</gene>
<protein>
    <submittedName>
        <fullName evidence="1">Uncharacterized protein</fullName>
    </submittedName>
</protein>
<evidence type="ECO:0000313" key="1">
    <source>
        <dbReference type="EMBL" id="CAB4139758.1"/>
    </source>
</evidence>
<reference evidence="1" key="1">
    <citation type="submission" date="2020-04" db="EMBL/GenBank/DDBJ databases">
        <authorList>
            <person name="Chiriac C."/>
            <person name="Salcher M."/>
            <person name="Ghai R."/>
            <person name="Kavagutti S V."/>
        </authorList>
    </citation>
    <scope>NUCLEOTIDE SEQUENCE</scope>
</reference>
<accession>A0A6J5LZD7</accession>
<name>A0A6J5LZD7_9CAUD</name>
<organism evidence="1">
    <name type="scientific">uncultured Caudovirales phage</name>
    <dbReference type="NCBI Taxonomy" id="2100421"/>
    <lineage>
        <taxon>Viruses</taxon>
        <taxon>Duplodnaviria</taxon>
        <taxon>Heunggongvirae</taxon>
        <taxon>Uroviricota</taxon>
        <taxon>Caudoviricetes</taxon>
        <taxon>Peduoviridae</taxon>
        <taxon>Maltschvirus</taxon>
        <taxon>Maltschvirus maltsch</taxon>
    </lineage>
</organism>